<evidence type="ECO:0000313" key="1">
    <source>
        <dbReference type="EMBL" id="KKS64379.1"/>
    </source>
</evidence>
<reference evidence="1 2" key="1">
    <citation type="journal article" date="2015" name="Nature">
        <title>rRNA introns, odd ribosomes, and small enigmatic genomes across a large radiation of phyla.</title>
        <authorList>
            <person name="Brown C.T."/>
            <person name="Hug L.A."/>
            <person name="Thomas B.C."/>
            <person name="Sharon I."/>
            <person name="Castelle C.J."/>
            <person name="Singh A."/>
            <person name="Wilkins M.J."/>
            <person name="Williams K.H."/>
            <person name="Banfield J.F."/>
        </authorList>
    </citation>
    <scope>NUCLEOTIDE SEQUENCE [LARGE SCALE GENOMIC DNA]</scope>
</reference>
<sequence length="120" mass="13638">MEFTEFNSEKGMNEVWKSDQGEVVETSSRVTGLLARVMREIDGNFIFGPELLSILLRQPEAREGVRKYRECLSSPIIQAGYRPMDIDGFLGLFSGIHHREEWLSLTSGFVNQNGPLRMVS</sequence>
<proteinExistence type="predicted"/>
<dbReference type="AlphaFoldDB" id="A0A0G1ATT9"/>
<evidence type="ECO:0000313" key="2">
    <source>
        <dbReference type="Proteomes" id="UP000034135"/>
    </source>
</evidence>
<accession>A0A0G1ATT9</accession>
<name>A0A0G1ATT9_9BACT</name>
<protein>
    <submittedName>
        <fullName evidence="1">Uncharacterized protein</fullName>
    </submittedName>
</protein>
<gene>
    <name evidence="1" type="ORF">UV33_C0027G0006</name>
</gene>
<dbReference type="Proteomes" id="UP000034135">
    <property type="component" value="Unassembled WGS sequence"/>
</dbReference>
<organism evidence="1 2">
    <name type="scientific">Candidatus Daviesbacteria bacterium GW2011_GWA1_42_6</name>
    <dbReference type="NCBI Taxonomy" id="1618420"/>
    <lineage>
        <taxon>Bacteria</taxon>
        <taxon>Candidatus Daviesiibacteriota</taxon>
    </lineage>
</organism>
<comment type="caution">
    <text evidence="1">The sequence shown here is derived from an EMBL/GenBank/DDBJ whole genome shotgun (WGS) entry which is preliminary data.</text>
</comment>
<dbReference type="EMBL" id="LCEB01000027">
    <property type="protein sequence ID" value="KKS64379.1"/>
    <property type="molecule type" value="Genomic_DNA"/>
</dbReference>